<name>A0A5M9JN71_MONFR</name>
<sequence length="233" mass="26934">MARHTSANEPKEQSTEDRKMALEKKESGEIGLNLTSLANDIILLVADNLNPSAIVLLGLTCHRFYTIFSAQIATISLTAPIWDQYTVSYVMELHQVLKDWAGLAGYKYFDDQDLSVLSNTQKPCYLWSVDLSLLVWTAYTGYPSQVHKIVEPVPEHRRKKFGGLFFKCPRGDGLMKYTYSELSEEEKLDIAIFMKSWTPGEEVMRHEFDKHRRLRWSQYLMTSYAEWMDLVGF</sequence>
<dbReference type="CDD" id="cd09917">
    <property type="entry name" value="F-box_SF"/>
    <property type="match status" value="1"/>
</dbReference>
<gene>
    <name evidence="1" type="ORF">EYC84_002492</name>
</gene>
<organism evidence="1 2">
    <name type="scientific">Monilinia fructicola</name>
    <name type="common">Brown rot fungus</name>
    <name type="synonym">Ciboria fructicola</name>
    <dbReference type="NCBI Taxonomy" id="38448"/>
    <lineage>
        <taxon>Eukaryota</taxon>
        <taxon>Fungi</taxon>
        <taxon>Dikarya</taxon>
        <taxon>Ascomycota</taxon>
        <taxon>Pezizomycotina</taxon>
        <taxon>Leotiomycetes</taxon>
        <taxon>Helotiales</taxon>
        <taxon>Sclerotiniaceae</taxon>
        <taxon>Monilinia</taxon>
    </lineage>
</organism>
<comment type="caution">
    <text evidence="1">The sequence shown here is derived from an EMBL/GenBank/DDBJ whole genome shotgun (WGS) entry which is preliminary data.</text>
</comment>
<dbReference type="OrthoDB" id="3537549at2759"/>
<evidence type="ECO:0000313" key="2">
    <source>
        <dbReference type="Proteomes" id="UP000322873"/>
    </source>
</evidence>
<evidence type="ECO:0008006" key="3">
    <source>
        <dbReference type="Google" id="ProtNLM"/>
    </source>
</evidence>
<evidence type="ECO:0000313" key="1">
    <source>
        <dbReference type="EMBL" id="KAA8570167.1"/>
    </source>
</evidence>
<reference evidence="1 2" key="1">
    <citation type="submission" date="2019-06" db="EMBL/GenBank/DDBJ databases">
        <title>Genome Sequence of the Brown Rot Fungal Pathogen Monilinia fructicola.</title>
        <authorList>
            <person name="De Miccolis Angelini R.M."/>
            <person name="Landi L."/>
            <person name="Abate D."/>
            <person name="Pollastro S."/>
            <person name="Romanazzi G."/>
            <person name="Faretra F."/>
        </authorList>
    </citation>
    <scope>NUCLEOTIDE SEQUENCE [LARGE SCALE GENOMIC DNA]</scope>
    <source>
        <strain evidence="1 2">Mfrc123</strain>
    </source>
</reference>
<accession>A0A5M9JN71</accession>
<dbReference type="AlphaFoldDB" id="A0A5M9JN71"/>
<dbReference type="EMBL" id="VICG01000007">
    <property type="protein sequence ID" value="KAA8570167.1"/>
    <property type="molecule type" value="Genomic_DNA"/>
</dbReference>
<protein>
    <recommendedName>
        <fullName evidence="3">F-box domain-containing protein</fullName>
    </recommendedName>
</protein>
<dbReference type="Proteomes" id="UP000322873">
    <property type="component" value="Unassembled WGS sequence"/>
</dbReference>
<proteinExistence type="predicted"/>
<dbReference type="VEuPathDB" id="FungiDB:MFRU_005g02950"/>
<keyword evidence="2" id="KW-1185">Reference proteome</keyword>